<sequence>MARELRRRGVDVLTVVEDGRGGTSDSAVLDRAIQLGRVLFTQDDDLLVEAQRRQEAATSFPGIIYAHPMRASIAECVNDLEIVAKAMEPLEMADRVWFLPL</sequence>
<dbReference type="PhylomeDB" id="Q7NCM3"/>
<dbReference type="Pfam" id="PF18480">
    <property type="entry name" value="DUF5615"/>
    <property type="match status" value="1"/>
</dbReference>
<dbReference type="Proteomes" id="UP000000557">
    <property type="component" value="Chromosome"/>
</dbReference>
<name>Q7NCM3_GLOVI</name>
<dbReference type="AlphaFoldDB" id="Q7NCM3"/>
<dbReference type="InParanoid" id="Q7NCM3"/>
<proteinExistence type="predicted"/>
<dbReference type="KEGG" id="gvi:gll2955"/>
<dbReference type="EnsemblBacteria" id="BAC90896">
    <property type="protein sequence ID" value="BAC90896"/>
    <property type="gene ID" value="BAC90896"/>
</dbReference>
<evidence type="ECO:0000313" key="2">
    <source>
        <dbReference type="EMBL" id="BAC90896.1"/>
    </source>
</evidence>
<evidence type="ECO:0000313" key="3">
    <source>
        <dbReference type="Proteomes" id="UP000000557"/>
    </source>
</evidence>
<dbReference type="STRING" id="251221.gene:10760459"/>
<dbReference type="InterPro" id="IPR041049">
    <property type="entry name" value="DUF5615"/>
</dbReference>
<dbReference type="OrthoDB" id="495619at2"/>
<dbReference type="EMBL" id="BA000045">
    <property type="protein sequence ID" value="BAC90896.1"/>
    <property type="molecule type" value="Genomic_DNA"/>
</dbReference>
<accession>Q7NCM3</accession>
<organism evidence="2 3">
    <name type="scientific">Gloeobacter violaceus (strain ATCC 29082 / PCC 7421)</name>
    <dbReference type="NCBI Taxonomy" id="251221"/>
    <lineage>
        <taxon>Bacteria</taxon>
        <taxon>Bacillati</taxon>
        <taxon>Cyanobacteriota</taxon>
        <taxon>Cyanophyceae</taxon>
        <taxon>Gloeobacterales</taxon>
        <taxon>Gloeobacteraceae</taxon>
        <taxon>Gloeobacter</taxon>
    </lineage>
</organism>
<dbReference type="HOGENOM" id="CLU_159245_1_0_3"/>
<gene>
    <name evidence="2" type="ordered locus">gll2955</name>
</gene>
<reference evidence="2 3" key="1">
    <citation type="journal article" date="2003" name="DNA Res.">
        <title>Complete genome structure of Gloeobacter violaceus PCC 7421, a cyanobacterium that lacks thylakoids.</title>
        <authorList>
            <person name="Nakamura Y."/>
            <person name="Kaneko T."/>
            <person name="Sato S."/>
            <person name="Mimuro M."/>
            <person name="Miyashita H."/>
            <person name="Tsuchiya T."/>
            <person name="Sasamoto S."/>
            <person name="Watanabe A."/>
            <person name="Kawashima K."/>
            <person name="Kishida Y."/>
            <person name="Kiyokawa C."/>
            <person name="Kohara M."/>
            <person name="Matsumoto M."/>
            <person name="Matsuno A."/>
            <person name="Nakazaki N."/>
            <person name="Shimpo S."/>
            <person name="Takeuchi C."/>
            <person name="Yamada M."/>
            <person name="Tabata S."/>
        </authorList>
    </citation>
    <scope>NUCLEOTIDE SEQUENCE [LARGE SCALE GENOMIC DNA]</scope>
    <source>
        <strain evidence="3">ATCC 29082 / PCC 7421</strain>
    </source>
</reference>
<feature type="domain" description="DUF5615" evidence="1">
    <location>
        <begin position="2"/>
        <end position="66"/>
    </location>
</feature>
<dbReference type="eggNOG" id="COG4634">
    <property type="taxonomic scope" value="Bacteria"/>
</dbReference>
<evidence type="ECO:0000259" key="1">
    <source>
        <dbReference type="Pfam" id="PF18480"/>
    </source>
</evidence>
<protein>
    <submittedName>
        <fullName evidence="2">Gll2955 protein</fullName>
    </submittedName>
</protein>
<keyword evidence="3" id="KW-1185">Reference proteome</keyword>
<reference evidence="2 3" key="2">
    <citation type="journal article" date="2003" name="DNA Res.">
        <title>Complete genome structure of Gloeobacter violaceus PCC 7421, a cyanobacterium that lacks thylakoids (supplement).</title>
        <authorList>
            <person name="Nakamura Y."/>
            <person name="Kaneko T."/>
            <person name="Sato S."/>
            <person name="Mimuro M."/>
            <person name="Miyashita H."/>
            <person name="Tsuchiya T."/>
            <person name="Sasamoto S."/>
            <person name="Watanabe A."/>
            <person name="Kawashima K."/>
            <person name="Kishida Y."/>
            <person name="Kiyokawa C."/>
            <person name="Kohara M."/>
            <person name="Matsumoto M."/>
            <person name="Matsuno A."/>
            <person name="Nakazaki N."/>
            <person name="Shimpo S."/>
            <person name="Takeuchi C."/>
            <person name="Yamada M."/>
            <person name="Tabata S."/>
        </authorList>
    </citation>
    <scope>NUCLEOTIDE SEQUENCE [LARGE SCALE GENOMIC DNA]</scope>
    <source>
        <strain evidence="3">ATCC 29082 / PCC 7421</strain>
    </source>
</reference>